<dbReference type="PANTHER" id="PTHR12714">
    <property type="entry name" value="PROTEIN-S ISOPRENYLCYSTEINE O-METHYLTRANSFERASE"/>
    <property type="match status" value="1"/>
</dbReference>
<feature type="transmembrane region" description="Helical" evidence="5">
    <location>
        <begin position="6"/>
        <end position="22"/>
    </location>
</feature>
<evidence type="ECO:0000256" key="2">
    <source>
        <dbReference type="ARBA" id="ARBA00022692"/>
    </source>
</evidence>
<reference evidence="6" key="1">
    <citation type="submission" date="2022-11" db="EMBL/GenBank/DDBJ databases">
        <title>Marilongibacter aestuarii gen. nov., sp. nov., isolated from tidal flat sediment.</title>
        <authorList>
            <person name="Jiayan W."/>
        </authorList>
    </citation>
    <scope>NUCLEOTIDE SEQUENCE</scope>
    <source>
        <strain evidence="6">Z1-6</strain>
    </source>
</reference>
<dbReference type="InterPro" id="IPR007318">
    <property type="entry name" value="Phopholipid_MeTrfase"/>
</dbReference>
<comment type="subcellular location">
    <subcellularLocation>
        <location evidence="1">Endomembrane system</location>
        <topology evidence="1">Multi-pass membrane protein</topology>
    </subcellularLocation>
</comment>
<dbReference type="RefSeq" id="WP_343331533.1">
    <property type="nucleotide sequence ID" value="NZ_JAPOHD010000005.1"/>
</dbReference>
<dbReference type="Proteomes" id="UP001145087">
    <property type="component" value="Unassembled WGS sequence"/>
</dbReference>
<keyword evidence="3 5" id="KW-1133">Transmembrane helix</keyword>
<evidence type="ECO:0000256" key="1">
    <source>
        <dbReference type="ARBA" id="ARBA00004127"/>
    </source>
</evidence>
<dbReference type="GO" id="GO:0016740">
    <property type="term" value="F:transferase activity"/>
    <property type="evidence" value="ECO:0007669"/>
    <property type="project" value="UniProtKB-ARBA"/>
</dbReference>
<keyword evidence="7" id="KW-1185">Reference proteome</keyword>
<evidence type="ECO:0000256" key="5">
    <source>
        <dbReference type="SAM" id="Phobius"/>
    </source>
</evidence>
<organism evidence="6 7">
    <name type="scientific">Draconibacterium aestuarii</name>
    <dbReference type="NCBI Taxonomy" id="2998507"/>
    <lineage>
        <taxon>Bacteria</taxon>
        <taxon>Pseudomonadati</taxon>
        <taxon>Bacteroidota</taxon>
        <taxon>Bacteroidia</taxon>
        <taxon>Marinilabiliales</taxon>
        <taxon>Prolixibacteraceae</taxon>
        <taxon>Draconibacterium</taxon>
    </lineage>
</organism>
<dbReference type="AlphaFoldDB" id="A0A9X3FAZ1"/>
<comment type="caution">
    <text evidence="6">The sequence shown here is derived from an EMBL/GenBank/DDBJ whole genome shotgun (WGS) entry which is preliminary data.</text>
</comment>
<dbReference type="PANTHER" id="PTHR12714:SF9">
    <property type="entry name" value="PROTEIN-S-ISOPRENYLCYSTEINE O-METHYLTRANSFERASE"/>
    <property type="match status" value="1"/>
</dbReference>
<dbReference type="EMBL" id="JAPOHD010000005">
    <property type="protein sequence ID" value="MCY1719198.1"/>
    <property type="molecule type" value="Genomic_DNA"/>
</dbReference>
<feature type="transmembrane region" description="Helical" evidence="5">
    <location>
        <begin position="57"/>
        <end position="75"/>
    </location>
</feature>
<protein>
    <submittedName>
        <fullName evidence="6">Isoprenylcysteine carboxylmethyltransferase family protein</fullName>
    </submittedName>
</protein>
<feature type="transmembrane region" description="Helical" evidence="5">
    <location>
        <begin position="135"/>
        <end position="154"/>
    </location>
</feature>
<sequence length="182" mass="21628">MIYAATFILLSIPVILISWKSLKNKMSHGFYRFFSWEAILLLIIFKIEYWFTNPFAFHQIVSWLFLIISLWFALAGTSELKKQGKPTSQRNSPELFTFEKSSKLVDTGIYRYIRHPLYSSLLFLSWGTFLKNTDWIFLPVVILSNIFLYFTALADEKECIRYFGNAYAEYTKRTKRFIPFIF</sequence>
<evidence type="ECO:0000313" key="7">
    <source>
        <dbReference type="Proteomes" id="UP001145087"/>
    </source>
</evidence>
<name>A0A9X3FAZ1_9BACT</name>
<proteinExistence type="predicted"/>
<keyword evidence="2 5" id="KW-0812">Transmembrane</keyword>
<dbReference type="GO" id="GO:0012505">
    <property type="term" value="C:endomembrane system"/>
    <property type="evidence" value="ECO:0007669"/>
    <property type="project" value="UniProtKB-SubCell"/>
</dbReference>
<keyword evidence="4 5" id="KW-0472">Membrane</keyword>
<dbReference type="Gene3D" id="1.20.120.1630">
    <property type="match status" value="1"/>
</dbReference>
<feature type="transmembrane region" description="Helical" evidence="5">
    <location>
        <begin position="112"/>
        <end position="129"/>
    </location>
</feature>
<evidence type="ECO:0000256" key="3">
    <source>
        <dbReference type="ARBA" id="ARBA00022989"/>
    </source>
</evidence>
<accession>A0A9X3FAZ1</accession>
<gene>
    <name evidence="6" type="ORF">OU798_02535</name>
</gene>
<feature type="transmembrane region" description="Helical" evidence="5">
    <location>
        <begin position="34"/>
        <end position="51"/>
    </location>
</feature>
<evidence type="ECO:0000313" key="6">
    <source>
        <dbReference type="EMBL" id="MCY1719198.1"/>
    </source>
</evidence>
<evidence type="ECO:0000256" key="4">
    <source>
        <dbReference type="ARBA" id="ARBA00023136"/>
    </source>
</evidence>
<dbReference type="Pfam" id="PF04191">
    <property type="entry name" value="PEMT"/>
    <property type="match status" value="1"/>
</dbReference>